<dbReference type="AlphaFoldDB" id="A0A4Y2DUZ8"/>
<evidence type="ECO:0000313" key="1">
    <source>
        <dbReference type="EMBL" id="GBM20581.1"/>
    </source>
</evidence>
<comment type="caution">
    <text evidence="1">The sequence shown here is derived from an EMBL/GenBank/DDBJ whole genome shotgun (WGS) entry which is preliminary data.</text>
</comment>
<gene>
    <name evidence="1" type="ORF">AVEN_261703_1</name>
</gene>
<organism evidence="1 2">
    <name type="scientific">Araneus ventricosus</name>
    <name type="common">Orbweaver spider</name>
    <name type="synonym">Epeira ventricosa</name>
    <dbReference type="NCBI Taxonomy" id="182803"/>
    <lineage>
        <taxon>Eukaryota</taxon>
        <taxon>Metazoa</taxon>
        <taxon>Ecdysozoa</taxon>
        <taxon>Arthropoda</taxon>
        <taxon>Chelicerata</taxon>
        <taxon>Arachnida</taxon>
        <taxon>Araneae</taxon>
        <taxon>Araneomorphae</taxon>
        <taxon>Entelegynae</taxon>
        <taxon>Araneoidea</taxon>
        <taxon>Araneidae</taxon>
        <taxon>Araneus</taxon>
    </lineage>
</organism>
<accession>A0A4Y2DUZ8</accession>
<dbReference type="Proteomes" id="UP000499080">
    <property type="component" value="Unassembled WGS sequence"/>
</dbReference>
<dbReference type="EMBL" id="BGPR01000444">
    <property type="protein sequence ID" value="GBM20581.1"/>
    <property type="molecule type" value="Genomic_DNA"/>
</dbReference>
<protein>
    <submittedName>
        <fullName evidence="1">Uncharacterized protein</fullName>
    </submittedName>
</protein>
<reference evidence="1 2" key="1">
    <citation type="journal article" date="2019" name="Sci. Rep.">
        <title>Orb-weaving spider Araneus ventricosus genome elucidates the spidroin gene catalogue.</title>
        <authorList>
            <person name="Kono N."/>
            <person name="Nakamura H."/>
            <person name="Ohtoshi R."/>
            <person name="Moran D.A.P."/>
            <person name="Shinohara A."/>
            <person name="Yoshida Y."/>
            <person name="Fujiwara M."/>
            <person name="Mori M."/>
            <person name="Tomita M."/>
            <person name="Arakawa K."/>
        </authorList>
    </citation>
    <scope>NUCLEOTIDE SEQUENCE [LARGE SCALE GENOMIC DNA]</scope>
</reference>
<proteinExistence type="predicted"/>
<sequence length="90" mass="10141">MSLANQPSCQILSKALATSRKCFGLRRAVWSESVFSEFPHHNSARIPRDRLQRARSHIFGESSIESGLELSSFEFRSRGSDRKPSLGSFL</sequence>
<keyword evidence="2" id="KW-1185">Reference proteome</keyword>
<name>A0A4Y2DUZ8_ARAVE</name>
<evidence type="ECO:0000313" key="2">
    <source>
        <dbReference type="Proteomes" id="UP000499080"/>
    </source>
</evidence>